<dbReference type="OrthoDB" id="1034601at2"/>
<evidence type="ECO:0000313" key="1">
    <source>
        <dbReference type="EMBL" id="KFE71057.1"/>
    </source>
</evidence>
<dbReference type="Proteomes" id="UP000028725">
    <property type="component" value="Unassembled WGS sequence"/>
</dbReference>
<keyword evidence="2" id="KW-1185">Reference proteome</keyword>
<dbReference type="SMART" id="SM01234">
    <property type="entry name" value="Haemolytic"/>
    <property type="match status" value="1"/>
</dbReference>
<dbReference type="STRING" id="394096.DB31_3187"/>
<organism evidence="1 2">
    <name type="scientific">Hyalangium minutum</name>
    <dbReference type="NCBI Taxonomy" id="394096"/>
    <lineage>
        <taxon>Bacteria</taxon>
        <taxon>Pseudomonadati</taxon>
        <taxon>Myxococcota</taxon>
        <taxon>Myxococcia</taxon>
        <taxon>Myxococcales</taxon>
        <taxon>Cystobacterineae</taxon>
        <taxon>Archangiaceae</taxon>
        <taxon>Hyalangium</taxon>
    </lineage>
</organism>
<dbReference type="EMBL" id="JMCB01000002">
    <property type="protein sequence ID" value="KFE71057.1"/>
    <property type="molecule type" value="Genomic_DNA"/>
</dbReference>
<dbReference type="InterPro" id="IPR002696">
    <property type="entry name" value="Membr_insert_effic_factor_YidD"/>
</dbReference>
<reference evidence="1 2" key="1">
    <citation type="submission" date="2014-04" db="EMBL/GenBank/DDBJ databases">
        <title>Genome assembly of Hyalangium minutum DSM 14724.</title>
        <authorList>
            <person name="Sharma G."/>
            <person name="Subramanian S."/>
        </authorList>
    </citation>
    <scope>NUCLEOTIDE SEQUENCE [LARGE SCALE GENOMIC DNA]</scope>
    <source>
        <strain evidence="1 2">DSM 14724</strain>
    </source>
</reference>
<gene>
    <name evidence="1" type="ORF">DB31_3187</name>
</gene>
<protein>
    <recommendedName>
        <fullName evidence="3">Membrane protein insertion efficiency factor YidD</fullName>
    </recommendedName>
</protein>
<comment type="caution">
    <text evidence="1">The sequence shown here is derived from an EMBL/GenBank/DDBJ whole genome shotgun (WGS) entry which is preliminary data.</text>
</comment>
<dbReference type="NCBIfam" id="TIGR00278">
    <property type="entry name" value="membrane protein insertion efficiency factor YidD"/>
    <property type="match status" value="1"/>
</dbReference>
<name>A0A085WTP4_9BACT</name>
<dbReference type="AlphaFoldDB" id="A0A085WTP4"/>
<accession>A0A085WTP4</accession>
<dbReference type="Pfam" id="PF01809">
    <property type="entry name" value="YidD"/>
    <property type="match status" value="1"/>
</dbReference>
<dbReference type="RefSeq" id="WP_044182540.1">
    <property type="nucleotide sequence ID" value="NZ_JMCB01000002.1"/>
</dbReference>
<evidence type="ECO:0008006" key="3">
    <source>
        <dbReference type="Google" id="ProtNLM"/>
    </source>
</evidence>
<sequence length="130" mass="14504">MRFVLAAATTWTLTVSPPPFGSARHPVTREVVRAAPVRHEPPAGDFLQVAYLFYRTVVTPIDGPRCSHWPTCSAYAREAVSRHGVVGLWLAYDRLLRGTQSSAARQLPVTLRAGRIVFVDPLEESTFWFP</sequence>
<evidence type="ECO:0000313" key="2">
    <source>
        <dbReference type="Proteomes" id="UP000028725"/>
    </source>
</evidence>
<proteinExistence type="predicted"/>